<name>A0A9W8DRP7_9FUNG</name>
<dbReference type="InterPro" id="IPR037200">
    <property type="entry name" value="Isy1_sf"/>
</dbReference>
<dbReference type="AlphaFoldDB" id="A0A9W8DRP7"/>
<dbReference type="GO" id="GO:0000350">
    <property type="term" value="P:generation of catalytic spliceosome for second transesterification step"/>
    <property type="evidence" value="ECO:0007669"/>
    <property type="project" value="InterPro"/>
</dbReference>
<dbReference type="OrthoDB" id="1739576at2759"/>
<dbReference type="Proteomes" id="UP001150538">
    <property type="component" value="Unassembled WGS sequence"/>
</dbReference>
<keyword evidence="6" id="KW-1185">Reference proteome</keyword>
<dbReference type="GO" id="GO:0005634">
    <property type="term" value="C:nucleus"/>
    <property type="evidence" value="ECO:0007669"/>
    <property type="project" value="UniProtKB-SubCell"/>
</dbReference>
<accession>A0A9W8DRP7</accession>
<comment type="caution">
    <text evidence="5">The sequence shown here is derived from an EMBL/GenBank/DDBJ whole genome shotgun (WGS) entry which is preliminary data.</text>
</comment>
<dbReference type="PANTHER" id="PTHR13021">
    <property type="entry name" value="PRE-MRNA-SPLICING FACTOR ISY1"/>
    <property type="match status" value="1"/>
</dbReference>
<evidence type="ECO:0000256" key="4">
    <source>
        <dbReference type="SAM" id="MobiDB-lite"/>
    </source>
</evidence>
<dbReference type="SUPFAM" id="SSF140102">
    <property type="entry name" value="ISY1 domain-like"/>
    <property type="match status" value="1"/>
</dbReference>
<evidence type="ECO:0000313" key="5">
    <source>
        <dbReference type="EMBL" id="KAJ1915846.1"/>
    </source>
</evidence>
<feature type="region of interest" description="Disordered" evidence="4">
    <location>
        <begin position="84"/>
        <end position="107"/>
    </location>
</feature>
<dbReference type="Pfam" id="PF06246">
    <property type="entry name" value="Isy1"/>
    <property type="match status" value="1"/>
</dbReference>
<gene>
    <name evidence="5" type="primary">ISY1</name>
    <name evidence="5" type="ORF">H4219_004105</name>
</gene>
<feature type="compositionally biased region" description="Basic and acidic residues" evidence="4">
    <location>
        <begin position="84"/>
        <end position="101"/>
    </location>
</feature>
<reference evidence="5" key="1">
    <citation type="submission" date="2022-07" db="EMBL/GenBank/DDBJ databases">
        <title>Phylogenomic reconstructions and comparative analyses of Kickxellomycotina fungi.</title>
        <authorList>
            <person name="Reynolds N.K."/>
            <person name="Stajich J.E."/>
            <person name="Barry K."/>
            <person name="Grigoriev I.V."/>
            <person name="Crous P."/>
            <person name="Smith M.E."/>
        </authorList>
    </citation>
    <scope>NUCLEOTIDE SEQUENCE</scope>
    <source>
        <strain evidence="5">NBRC 100468</strain>
    </source>
</reference>
<evidence type="ECO:0000256" key="1">
    <source>
        <dbReference type="ARBA" id="ARBA00004123"/>
    </source>
</evidence>
<evidence type="ECO:0000313" key="6">
    <source>
        <dbReference type="Proteomes" id="UP001150538"/>
    </source>
</evidence>
<dbReference type="EMBL" id="JANBPU010000127">
    <property type="protein sequence ID" value="KAJ1915846.1"/>
    <property type="molecule type" value="Genomic_DNA"/>
</dbReference>
<comment type="subcellular location">
    <subcellularLocation>
        <location evidence="1">Nucleus</location>
    </subcellularLocation>
</comment>
<sequence>MLYRFRETQAIELGLKKPKEKRPYLASEVKSLPEAEKWRQQVIRDVARGSLTETQIRDINDEINKYLREKGHWENQIKKLGGPDYRKIGPKMLDHEGKELPNNRGYK</sequence>
<dbReference type="Gene3D" id="1.10.287.660">
    <property type="entry name" value="Helix hairpin bin"/>
    <property type="match status" value="1"/>
</dbReference>
<comment type="similarity">
    <text evidence="2">Belongs to the ISY1 family.</text>
</comment>
<protein>
    <submittedName>
        <fullName evidence="5">NineTeen Complex (NTC) component</fullName>
    </submittedName>
</protein>
<keyword evidence="3" id="KW-0539">Nucleus</keyword>
<proteinExistence type="inferred from homology"/>
<evidence type="ECO:0000256" key="2">
    <source>
        <dbReference type="ARBA" id="ARBA00007002"/>
    </source>
</evidence>
<organism evidence="5 6">
    <name type="scientific">Mycoemilia scoparia</name>
    <dbReference type="NCBI Taxonomy" id="417184"/>
    <lineage>
        <taxon>Eukaryota</taxon>
        <taxon>Fungi</taxon>
        <taxon>Fungi incertae sedis</taxon>
        <taxon>Zoopagomycota</taxon>
        <taxon>Kickxellomycotina</taxon>
        <taxon>Kickxellomycetes</taxon>
        <taxon>Kickxellales</taxon>
        <taxon>Kickxellaceae</taxon>
        <taxon>Mycoemilia</taxon>
    </lineage>
</organism>
<dbReference type="InterPro" id="IPR009360">
    <property type="entry name" value="Isy1"/>
</dbReference>
<dbReference type="InterPro" id="IPR029012">
    <property type="entry name" value="Helix_hairpin_bin_sf"/>
</dbReference>
<evidence type="ECO:0000256" key="3">
    <source>
        <dbReference type="ARBA" id="ARBA00023242"/>
    </source>
</evidence>